<dbReference type="AlphaFoldDB" id="A0A151X5P4"/>
<dbReference type="Proteomes" id="UP000075809">
    <property type="component" value="Unassembled WGS sequence"/>
</dbReference>
<protein>
    <submittedName>
        <fullName evidence="2">Uncharacterized protein</fullName>
    </submittedName>
</protein>
<feature type="region of interest" description="Disordered" evidence="1">
    <location>
        <begin position="1"/>
        <end position="61"/>
    </location>
</feature>
<sequence length="61" mass="7142">APHRCPAREPYRKRVEGRERERSGPVGDKAIKSGVRARERGYARRNEGRKERGRGRERGRE</sequence>
<gene>
    <name evidence="2" type="ORF">ALC60_05365</name>
</gene>
<feature type="compositionally biased region" description="Basic and acidic residues" evidence="1">
    <location>
        <begin position="1"/>
        <end position="23"/>
    </location>
</feature>
<organism evidence="2 3">
    <name type="scientific">Mycetomoellerius zeteki</name>
    <dbReference type="NCBI Taxonomy" id="64791"/>
    <lineage>
        <taxon>Eukaryota</taxon>
        <taxon>Metazoa</taxon>
        <taxon>Ecdysozoa</taxon>
        <taxon>Arthropoda</taxon>
        <taxon>Hexapoda</taxon>
        <taxon>Insecta</taxon>
        <taxon>Pterygota</taxon>
        <taxon>Neoptera</taxon>
        <taxon>Endopterygota</taxon>
        <taxon>Hymenoptera</taxon>
        <taxon>Apocrita</taxon>
        <taxon>Aculeata</taxon>
        <taxon>Formicoidea</taxon>
        <taxon>Formicidae</taxon>
        <taxon>Myrmicinae</taxon>
        <taxon>Mycetomoellerius</taxon>
    </lineage>
</organism>
<reference evidence="2 3" key="1">
    <citation type="submission" date="2015-09" db="EMBL/GenBank/DDBJ databases">
        <title>Trachymyrmex zeteki WGS genome.</title>
        <authorList>
            <person name="Nygaard S."/>
            <person name="Hu H."/>
            <person name="Boomsma J."/>
            <person name="Zhang G."/>
        </authorList>
    </citation>
    <scope>NUCLEOTIDE SEQUENCE [LARGE SCALE GENOMIC DNA]</scope>
    <source>
        <strain evidence="2">Tzet28-1</strain>
        <tissue evidence="2">Whole body</tissue>
    </source>
</reference>
<evidence type="ECO:0000313" key="3">
    <source>
        <dbReference type="Proteomes" id="UP000075809"/>
    </source>
</evidence>
<keyword evidence="3" id="KW-1185">Reference proteome</keyword>
<feature type="compositionally biased region" description="Basic and acidic residues" evidence="1">
    <location>
        <begin position="36"/>
        <end position="61"/>
    </location>
</feature>
<accession>A0A151X5P4</accession>
<evidence type="ECO:0000313" key="2">
    <source>
        <dbReference type="EMBL" id="KYQ55723.1"/>
    </source>
</evidence>
<feature type="non-terminal residue" evidence="2">
    <location>
        <position position="1"/>
    </location>
</feature>
<evidence type="ECO:0000256" key="1">
    <source>
        <dbReference type="SAM" id="MobiDB-lite"/>
    </source>
</evidence>
<name>A0A151X5P4_9HYME</name>
<proteinExistence type="predicted"/>
<dbReference type="EMBL" id="KQ982494">
    <property type="protein sequence ID" value="KYQ55723.1"/>
    <property type="molecule type" value="Genomic_DNA"/>
</dbReference>